<dbReference type="AlphaFoldDB" id="A0AAE0J0A3"/>
<feature type="compositionally biased region" description="Low complexity" evidence="1">
    <location>
        <begin position="212"/>
        <end position="229"/>
    </location>
</feature>
<dbReference type="Proteomes" id="UP001278500">
    <property type="component" value="Unassembled WGS sequence"/>
</dbReference>
<organism evidence="3 4">
    <name type="scientific">Neurospora tetraspora</name>
    <dbReference type="NCBI Taxonomy" id="94610"/>
    <lineage>
        <taxon>Eukaryota</taxon>
        <taxon>Fungi</taxon>
        <taxon>Dikarya</taxon>
        <taxon>Ascomycota</taxon>
        <taxon>Pezizomycotina</taxon>
        <taxon>Sordariomycetes</taxon>
        <taxon>Sordariomycetidae</taxon>
        <taxon>Sordariales</taxon>
        <taxon>Sordariaceae</taxon>
        <taxon>Neurospora</taxon>
    </lineage>
</organism>
<gene>
    <name evidence="3" type="ORF">B0H65DRAFT_446870</name>
</gene>
<keyword evidence="2" id="KW-0812">Transmembrane</keyword>
<proteinExistence type="predicted"/>
<reference evidence="3" key="2">
    <citation type="submission" date="2023-06" db="EMBL/GenBank/DDBJ databases">
        <authorList>
            <consortium name="Lawrence Berkeley National Laboratory"/>
            <person name="Haridas S."/>
            <person name="Hensen N."/>
            <person name="Bonometti L."/>
            <person name="Westerberg I."/>
            <person name="Brannstrom I.O."/>
            <person name="Guillou S."/>
            <person name="Cros-Aarteil S."/>
            <person name="Calhoun S."/>
            <person name="Kuo A."/>
            <person name="Mondo S."/>
            <person name="Pangilinan J."/>
            <person name="Riley R."/>
            <person name="Labutti K."/>
            <person name="Andreopoulos B."/>
            <person name="Lipzen A."/>
            <person name="Chen C."/>
            <person name="Yanf M."/>
            <person name="Daum C."/>
            <person name="Ng V."/>
            <person name="Clum A."/>
            <person name="Steindorff A."/>
            <person name="Ohm R."/>
            <person name="Martin F."/>
            <person name="Silar P."/>
            <person name="Natvig D."/>
            <person name="Lalanne C."/>
            <person name="Gautier V."/>
            <person name="Ament-Velasquez S.L."/>
            <person name="Kruys A."/>
            <person name="Hutchinson M.I."/>
            <person name="Powell A.J."/>
            <person name="Barry K."/>
            <person name="Miller A.N."/>
            <person name="Grigoriev I.V."/>
            <person name="Debuchy R."/>
            <person name="Gladieux P."/>
            <person name="Thoren M.H."/>
            <person name="Johannesson H."/>
        </authorList>
    </citation>
    <scope>NUCLEOTIDE SEQUENCE</scope>
    <source>
        <strain evidence="3">CBS 560.94</strain>
    </source>
</reference>
<feature type="transmembrane region" description="Helical" evidence="2">
    <location>
        <begin position="136"/>
        <end position="154"/>
    </location>
</feature>
<evidence type="ECO:0000256" key="2">
    <source>
        <dbReference type="SAM" id="Phobius"/>
    </source>
</evidence>
<comment type="caution">
    <text evidence="3">The sequence shown here is derived from an EMBL/GenBank/DDBJ whole genome shotgun (WGS) entry which is preliminary data.</text>
</comment>
<evidence type="ECO:0000313" key="3">
    <source>
        <dbReference type="EMBL" id="KAK3334597.1"/>
    </source>
</evidence>
<keyword evidence="4" id="KW-1185">Reference proteome</keyword>
<dbReference type="RefSeq" id="XP_062676763.1">
    <property type="nucleotide sequence ID" value="XM_062825821.1"/>
</dbReference>
<reference evidence="3" key="1">
    <citation type="journal article" date="2023" name="Mol. Phylogenet. Evol.">
        <title>Genome-scale phylogeny and comparative genomics of the fungal order Sordariales.</title>
        <authorList>
            <person name="Hensen N."/>
            <person name="Bonometti L."/>
            <person name="Westerberg I."/>
            <person name="Brannstrom I.O."/>
            <person name="Guillou S."/>
            <person name="Cros-Aarteil S."/>
            <person name="Calhoun S."/>
            <person name="Haridas S."/>
            <person name="Kuo A."/>
            <person name="Mondo S."/>
            <person name="Pangilinan J."/>
            <person name="Riley R."/>
            <person name="LaButti K."/>
            <person name="Andreopoulos B."/>
            <person name="Lipzen A."/>
            <person name="Chen C."/>
            <person name="Yan M."/>
            <person name="Daum C."/>
            <person name="Ng V."/>
            <person name="Clum A."/>
            <person name="Steindorff A."/>
            <person name="Ohm R.A."/>
            <person name="Martin F."/>
            <person name="Silar P."/>
            <person name="Natvig D.O."/>
            <person name="Lalanne C."/>
            <person name="Gautier V."/>
            <person name="Ament-Velasquez S.L."/>
            <person name="Kruys A."/>
            <person name="Hutchinson M.I."/>
            <person name="Powell A.J."/>
            <person name="Barry K."/>
            <person name="Miller A.N."/>
            <person name="Grigoriev I.V."/>
            <person name="Debuchy R."/>
            <person name="Gladieux P."/>
            <person name="Hiltunen Thoren M."/>
            <person name="Johannesson H."/>
        </authorList>
    </citation>
    <scope>NUCLEOTIDE SEQUENCE</scope>
    <source>
        <strain evidence="3">CBS 560.94</strain>
    </source>
</reference>
<dbReference type="EMBL" id="JAUEPP010000010">
    <property type="protein sequence ID" value="KAK3334597.1"/>
    <property type="molecule type" value="Genomic_DNA"/>
</dbReference>
<evidence type="ECO:0000256" key="1">
    <source>
        <dbReference type="SAM" id="MobiDB-lite"/>
    </source>
</evidence>
<name>A0AAE0J0A3_9PEZI</name>
<protein>
    <submittedName>
        <fullName evidence="3">Uncharacterized protein</fullName>
    </submittedName>
</protein>
<keyword evidence="2" id="KW-1133">Transmembrane helix</keyword>
<accession>A0AAE0J0A3</accession>
<feature type="region of interest" description="Disordered" evidence="1">
    <location>
        <begin position="183"/>
        <end position="237"/>
    </location>
</feature>
<dbReference type="GeneID" id="87862975"/>
<evidence type="ECO:0000313" key="4">
    <source>
        <dbReference type="Proteomes" id="UP001278500"/>
    </source>
</evidence>
<keyword evidence="2" id="KW-0472">Membrane</keyword>
<sequence length="312" mass="33206">MGRTRTKRENASLVANALRPRLGYACINHGLVELSKLGGLVPSPLDFAFVAALLAECALPRALIPIAASAAPDAALMAPPDEVDQPLADFVVQAAQALGRPWLLDKERAAYLDSVAGAGFIALLCGHNGLTRAGRSCLVFSFLVFSFLVFRSLLVRGSRAMDFKGRILAKWVFLPQLASALPPQRELQEPSAQKRSPNERDHTNAAGRSGEAWTASSAHAHGTHSAQASAEEEEQLSAPAWETKTMTTCSLLGVLRVEVGLTSLLGVLSSPTCRGLDAMDSADFDVAVVVDSSMFADEPALLGLLEEDCRQT</sequence>